<dbReference type="PANTHER" id="PTHR10728:SF40">
    <property type="entry name" value="PATATIN FAMILY PROTEIN"/>
    <property type="match status" value="1"/>
</dbReference>
<evidence type="ECO:0000313" key="10">
    <source>
        <dbReference type="Proteomes" id="UP000092993"/>
    </source>
</evidence>
<dbReference type="SMART" id="SM00022">
    <property type="entry name" value="PLAc"/>
    <property type="match status" value="1"/>
</dbReference>
<keyword evidence="3 5" id="KW-0442">Lipid degradation</keyword>
<dbReference type="PROSITE" id="PS51210">
    <property type="entry name" value="PLA2C"/>
    <property type="match status" value="1"/>
</dbReference>
<dbReference type="GO" id="GO:0005829">
    <property type="term" value="C:cytosol"/>
    <property type="evidence" value="ECO:0007669"/>
    <property type="project" value="TreeGrafter"/>
</dbReference>
<evidence type="ECO:0000259" key="8">
    <source>
        <dbReference type="PROSITE" id="PS51210"/>
    </source>
</evidence>
<dbReference type="InterPro" id="IPR016035">
    <property type="entry name" value="Acyl_Trfase/lysoPLipase"/>
</dbReference>
<dbReference type="EC" id="3.1.1.5" evidence="6"/>
<dbReference type="Pfam" id="PF01735">
    <property type="entry name" value="PLA2_B"/>
    <property type="match status" value="1"/>
</dbReference>
<evidence type="ECO:0000313" key="9">
    <source>
        <dbReference type="EMBL" id="OBZ72357.1"/>
    </source>
</evidence>
<evidence type="ECO:0000256" key="6">
    <source>
        <dbReference type="RuleBase" id="RU362103"/>
    </source>
</evidence>
<dbReference type="EMBL" id="LUGG01000009">
    <property type="protein sequence ID" value="OBZ72357.1"/>
    <property type="molecule type" value="Genomic_DNA"/>
</dbReference>
<feature type="domain" description="PLA2c" evidence="8">
    <location>
        <begin position="94"/>
        <end position="756"/>
    </location>
</feature>
<evidence type="ECO:0000256" key="2">
    <source>
        <dbReference type="ARBA" id="ARBA00022801"/>
    </source>
</evidence>
<evidence type="ECO:0000256" key="1">
    <source>
        <dbReference type="ARBA" id="ARBA00008780"/>
    </source>
</evidence>
<keyword evidence="2 5" id="KW-0378">Hydrolase</keyword>
<feature type="region of interest" description="Disordered" evidence="7">
    <location>
        <begin position="1"/>
        <end position="22"/>
    </location>
</feature>
<evidence type="ECO:0000256" key="5">
    <source>
        <dbReference type="PROSITE-ProRule" id="PRU00555"/>
    </source>
</evidence>
<comment type="catalytic activity">
    <reaction evidence="6">
        <text>a 1-acyl-sn-glycero-3-phosphocholine + H2O = sn-glycerol 3-phosphocholine + a fatty acid + H(+)</text>
        <dbReference type="Rhea" id="RHEA:15177"/>
        <dbReference type="ChEBI" id="CHEBI:15377"/>
        <dbReference type="ChEBI" id="CHEBI:15378"/>
        <dbReference type="ChEBI" id="CHEBI:16870"/>
        <dbReference type="ChEBI" id="CHEBI:28868"/>
        <dbReference type="ChEBI" id="CHEBI:58168"/>
        <dbReference type="EC" id="3.1.1.5"/>
    </reaction>
</comment>
<dbReference type="InterPro" id="IPR002642">
    <property type="entry name" value="LysoPLipase_cat_dom"/>
</dbReference>
<dbReference type="PANTHER" id="PTHR10728">
    <property type="entry name" value="CYTOSOLIC PHOSPHOLIPASE A2"/>
    <property type="match status" value="1"/>
</dbReference>
<keyword evidence="4 5" id="KW-0443">Lipid metabolism</keyword>
<sequence>MSQPKFSRKDHESAQIEETELPSETDWKGLSLLKYSASVQSIASAIASWRWSSSFDFSEVQARFAALLLELGLGPGSLYSEVVNDAPDLTVYPECEWDAEVRLGEDMCLSERAFLGERKRRMKASFAKLMGVPESQVDERDLPIVAIAGSGGGYRAMLNTLGSLSAADSMGLLDCITYTAGVSGSCWALGVLYSGVAGSHAPNDAAQFIKDRIQTSYLDTATLDALITPPTNKYLLSGILRKAAGPTGMVSLVDLYGTLLSSRLFVPHDTHALDFRHLSLHFFRRNVDDGKLPLPILSAIQATPMDKAQALRDIKAKKTRSVNSTREDALSQEQGSLEHDFRCLWYEFTPYEIGCDEIGGKNDYDRTFLCGQFTDDYCSVDTFVVARTTVSKREEYRTSSRVKLHYTRGDFWIRFLRLPQGRCVSTPRRQFIYGGGAQACFREIQPTLQLLPEQLYRWLEEIVTENENDLGLIHPVLPDQLPNFLKGLDGQLRYGSPPDLTERETLSFMEVMHLPAYVRKTSLIFAAELNIPYSPLLRRNVDCIIALDASADSQDLWFTKAEELAAKRGLSTWPRGTGWPSRVQCPEATTEPTIAMSSDEVNLKLAHTQESALAKQIERLESTEDRDMPEGAPLSSCEVWIGSSTSDGADSSRLDDLDEEALLQRDGIGVVYLPLVPNEQRVPGFDPFVVSTWRREASAEESQKLLDVAEANFTESREKIVRLLRAIWLRKKRERTHRVWEHDLVRLRKRLRDHLH</sequence>
<dbReference type="OMA" id="WALGRRF"/>
<dbReference type="Gene3D" id="3.40.1090.10">
    <property type="entry name" value="Cytosolic phospholipase A2 catalytic domain"/>
    <property type="match status" value="1"/>
</dbReference>
<evidence type="ECO:0000256" key="7">
    <source>
        <dbReference type="SAM" id="MobiDB-lite"/>
    </source>
</evidence>
<dbReference type="STRING" id="5627.A0A1C7M740"/>
<dbReference type="AlphaFoldDB" id="A0A1C7M740"/>
<keyword evidence="10" id="KW-1185">Reference proteome</keyword>
<dbReference type="GO" id="GO:0046475">
    <property type="term" value="P:glycerophospholipid catabolic process"/>
    <property type="evidence" value="ECO:0007669"/>
    <property type="project" value="TreeGrafter"/>
</dbReference>
<dbReference type="GO" id="GO:0004622">
    <property type="term" value="F:phosphatidylcholine lysophospholipase activity"/>
    <property type="evidence" value="ECO:0007669"/>
    <property type="project" value="UniProtKB-EC"/>
</dbReference>
<protein>
    <recommendedName>
        <fullName evidence="6">Lysophospholipase</fullName>
        <ecNumber evidence="6">3.1.1.5</ecNumber>
    </recommendedName>
</protein>
<reference evidence="9 10" key="1">
    <citation type="submission" date="2016-03" db="EMBL/GenBank/DDBJ databases">
        <title>Whole genome sequencing of Grifola frondosa 9006-11.</title>
        <authorList>
            <person name="Min B."/>
            <person name="Park H."/>
            <person name="Kim J.-G."/>
            <person name="Cho H."/>
            <person name="Oh Y.-L."/>
            <person name="Kong W.-S."/>
            <person name="Choi I.-G."/>
        </authorList>
    </citation>
    <scope>NUCLEOTIDE SEQUENCE [LARGE SCALE GENOMIC DNA]</scope>
    <source>
        <strain evidence="9 10">9006-11</strain>
    </source>
</reference>
<proteinExistence type="inferred from homology"/>
<evidence type="ECO:0000256" key="3">
    <source>
        <dbReference type="ARBA" id="ARBA00022963"/>
    </source>
</evidence>
<dbReference type="GO" id="GO:0004623">
    <property type="term" value="F:phospholipase A2 activity"/>
    <property type="evidence" value="ECO:0007669"/>
    <property type="project" value="TreeGrafter"/>
</dbReference>
<comment type="caution">
    <text evidence="9">The sequence shown here is derived from an EMBL/GenBank/DDBJ whole genome shotgun (WGS) entry which is preliminary data.</text>
</comment>
<evidence type="ECO:0000256" key="4">
    <source>
        <dbReference type="ARBA" id="ARBA00023098"/>
    </source>
</evidence>
<name>A0A1C7M740_GRIFR</name>
<comment type="similarity">
    <text evidence="1 6">Belongs to the lysophospholipase family.</text>
</comment>
<dbReference type="Proteomes" id="UP000092993">
    <property type="component" value="Unassembled WGS sequence"/>
</dbReference>
<organism evidence="9 10">
    <name type="scientific">Grifola frondosa</name>
    <name type="common">Maitake</name>
    <name type="synonym">Polyporus frondosus</name>
    <dbReference type="NCBI Taxonomy" id="5627"/>
    <lineage>
        <taxon>Eukaryota</taxon>
        <taxon>Fungi</taxon>
        <taxon>Dikarya</taxon>
        <taxon>Basidiomycota</taxon>
        <taxon>Agaricomycotina</taxon>
        <taxon>Agaricomycetes</taxon>
        <taxon>Polyporales</taxon>
        <taxon>Grifolaceae</taxon>
        <taxon>Grifola</taxon>
    </lineage>
</organism>
<gene>
    <name evidence="9" type="primary">PLA2G4A</name>
    <name evidence="9" type="ORF">A0H81_07843</name>
</gene>
<dbReference type="OrthoDB" id="4084751at2759"/>
<dbReference type="SUPFAM" id="SSF52151">
    <property type="entry name" value="FabD/lysophospholipase-like"/>
    <property type="match status" value="1"/>
</dbReference>
<accession>A0A1C7M740</accession>